<protein>
    <submittedName>
        <fullName evidence="5 6">Uncharacterized protein</fullName>
    </submittedName>
</protein>
<dbReference type="HOGENOM" id="CLU_1285438_0_0_1"/>
<evidence type="ECO:0000256" key="1">
    <source>
        <dbReference type="ARBA" id="ARBA00022737"/>
    </source>
</evidence>
<dbReference type="GeneID" id="17309939"/>
<reference evidence="6" key="3">
    <citation type="submission" date="2015-06" db="UniProtKB">
        <authorList>
            <consortium name="EnsemblProtists"/>
        </authorList>
    </citation>
    <scope>IDENTIFICATION</scope>
</reference>
<dbReference type="InterPro" id="IPR002110">
    <property type="entry name" value="Ankyrin_rpt"/>
</dbReference>
<dbReference type="RefSeq" id="XP_005840366.1">
    <property type="nucleotide sequence ID" value="XM_005840309.1"/>
</dbReference>
<dbReference type="SMART" id="SM00248">
    <property type="entry name" value="ANK"/>
    <property type="match status" value="2"/>
</dbReference>
<dbReference type="KEGG" id="gtt:GUITHDRAFT_101089"/>
<evidence type="ECO:0000313" key="6">
    <source>
        <dbReference type="EnsemblProtists" id="EKX31200"/>
    </source>
</evidence>
<dbReference type="PROSITE" id="PS50088">
    <property type="entry name" value="ANK_REPEAT"/>
    <property type="match status" value="1"/>
</dbReference>
<keyword evidence="1" id="KW-0677">Repeat</keyword>
<dbReference type="EMBL" id="JH993333">
    <property type="protein sequence ID" value="EKX31200.1"/>
    <property type="molecule type" value="Genomic_DNA"/>
</dbReference>
<accession>L1JXU4</accession>
<dbReference type="KEGG" id="gtt:GUITHDRAFT_122597"/>
<evidence type="ECO:0000256" key="2">
    <source>
        <dbReference type="ARBA" id="ARBA00023043"/>
    </source>
</evidence>
<dbReference type="Proteomes" id="UP000011087">
    <property type="component" value="Unassembled WGS sequence"/>
</dbReference>
<gene>
    <name evidence="5" type="ORF">GUITHDRAFT_101089</name>
    <name evidence="4" type="ORF">GUITHDRAFT_122597</name>
</gene>
<keyword evidence="2 3" id="KW-0040">ANK repeat</keyword>
<evidence type="ECO:0000313" key="4">
    <source>
        <dbReference type="EMBL" id="EKX31200.1"/>
    </source>
</evidence>
<dbReference type="PaxDb" id="55529-EKX31200"/>
<dbReference type="GeneID" id="17287918"/>
<dbReference type="SUPFAM" id="SSF48403">
    <property type="entry name" value="Ankyrin repeat"/>
    <property type="match status" value="1"/>
</dbReference>
<dbReference type="InterPro" id="IPR036770">
    <property type="entry name" value="Ankyrin_rpt-contain_sf"/>
</dbReference>
<dbReference type="PANTHER" id="PTHR24201">
    <property type="entry name" value="ANK_REP_REGION DOMAIN-CONTAINING PROTEIN"/>
    <property type="match status" value="1"/>
</dbReference>
<evidence type="ECO:0000313" key="7">
    <source>
        <dbReference type="Proteomes" id="UP000011087"/>
    </source>
</evidence>
<dbReference type="RefSeq" id="XP_005818180.1">
    <property type="nucleotide sequence ID" value="XM_005818123.1"/>
</dbReference>
<organism evidence="5">
    <name type="scientific">Guillardia theta (strain CCMP2712)</name>
    <name type="common">Cryptophyte</name>
    <dbReference type="NCBI Taxonomy" id="905079"/>
    <lineage>
        <taxon>Eukaryota</taxon>
        <taxon>Cryptophyceae</taxon>
        <taxon>Pyrenomonadales</taxon>
        <taxon>Geminigeraceae</taxon>
        <taxon>Guillardia</taxon>
    </lineage>
</organism>
<dbReference type="OrthoDB" id="341259at2759"/>
<dbReference type="Gene3D" id="1.25.40.20">
    <property type="entry name" value="Ankyrin repeat-containing domain"/>
    <property type="match status" value="1"/>
</dbReference>
<dbReference type="eggNOG" id="KOG4177">
    <property type="taxonomic scope" value="Eukaryota"/>
</dbReference>
<reference evidence="5 7" key="1">
    <citation type="journal article" date="2012" name="Nature">
        <title>Algal genomes reveal evolutionary mosaicism and the fate of nucleomorphs.</title>
        <authorList>
            <consortium name="DOE Joint Genome Institute"/>
            <person name="Curtis B.A."/>
            <person name="Tanifuji G."/>
            <person name="Burki F."/>
            <person name="Gruber A."/>
            <person name="Irimia M."/>
            <person name="Maruyama S."/>
            <person name="Arias M.C."/>
            <person name="Ball S.G."/>
            <person name="Gile G.H."/>
            <person name="Hirakawa Y."/>
            <person name="Hopkins J.F."/>
            <person name="Kuo A."/>
            <person name="Rensing S.A."/>
            <person name="Schmutz J."/>
            <person name="Symeonidi A."/>
            <person name="Elias M."/>
            <person name="Eveleigh R.J."/>
            <person name="Herman E.K."/>
            <person name="Klute M.J."/>
            <person name="Nakayama T."/>
            <person name="Obornik M."/>
            <person name="Reyes-Prieto A."/>
            <person name="Armbrust E.V."/>
            <person name="Aves S.J."/>
            <person name="Beiko R.G."/>
            <person name="Coutinho P."/>
            <person name="Dacks J.B."/>
            <person name="Durnford D.G."/>
            <person name="Fast N.M."/>
            <person name="Green B.R."/>
            <person name="Grisdale C.J."/>
            <person name="Hempel F."/>
            <person name="Henrissat B."/>
            <person name="Hoppner M.P."/>
            <person name="Ishida K."/>
            <person name="Kim E."/>
            <person name="Koreny L."/>
            <person name="Kroth P.G."/>
            <person name="Liu Y."/>
            <person name="Malik S.B."/>
            <person name="Maier U.G."/>
            <person name="McRose D."/>
            <person name="Mock T."/>
            <person name="Neilson J.A."/>
            <person name="Onodera N.T."/>
            <person name="Poole A.M."/>
            <person name="Pritham E.J."/>
            <person name="Richards T.A."/>
            <person name="Rocap G."/>
            <person name="Roy S.W."/>
            <person name="Sarai C."/>
            <person name="Schaack S."/>
            <person name="Shirato S."/>
            <person name="Slamovits C.H."/>
            <person name="Spencer D.F."/>
            <person name="Suzuki S."/>
            <person name="Worden A.Z."/>
            <person name="Zauner S."/>
            <person name="Barry K."/>
            <person name="Bell C."/>
            <person name="Bharti A.K."/>
            <person name="Crow J.A."/>
            <person name="Grimwood J."/>
            <person name="Kramer R."/>
            <person name="Lindquist E."/>
            <person name="Lucas S."/>
            <person name="Salamov A."/>
            <person name="McFadden G.I."/>
            <person name="Lane C.E."/>
            <person name="Keeling P.J."/>
            <person name="Gray M.W."/>
            <person name="Grigoriev I.V."/>
            <person name="Archibald J.M."/>
        </authorList>
    </citation>
    <scope>NUCLEOTIDE SEQUENCE</scope>
    <source>
        <strain evidence="5 7">CCMP2712</strain>
    </source>
</reference>
<dbReference type="EnsemblProtists" id="EKX53386">
    <property type="protein sequence ID" value="EKX53386"/>
    <property type="gene ID" value="GUITHDRAFT_101089"/>
</dbReference>
<sequence>MKKAWEETVQDRKYISMQEKQIDEDLVTLNQTLAEIDTYYEEDEEAEYTESNPKWKLIIPKHFMDPENLTSDLGPKHHPPFPVVPTAAMMDPSTRMRESACRGRTWEVIELIEQQGAQVELERRSVGCADIPPFHVPALIERGGNISQVTRHGRTPLHYAADQGHLECARVLLNAGADTNLRDIDDRTPLQLAKNAGHVAVMELLGSVTNNSTEV</sequence>
<dbReference type="AlphaFoldDB" id="L1JXU4"/>
<dbReference type="InterPro" id="IPR050776">
    <property type="entry name" value="Ank_Repeat/CDKN_Inhibitor"/>
</dbReference>
<reference evidence="7" key="2">
    <citation type="submission" date="2012-11" db="EMBL/GenBank/DDBJ databases">
        <authorList>
            <person name="Kuo A."/>
            <person name="Curtis B.A."/>
            <person name="Tanifuji G."/>
            <person name="Burki F."/>
            <person name="Gruber A."/>
            <person name="Irimia M."/>
            <person name="Maruyama S."/>
            <person name="Arias M.C."/>
            <person name="Ball S.G."/>
            <person name="Gile G.H."/>
            <person name="Hirakawa Y."/>
            <person name="Hopkins J.F."/>
            <person name="Rensing S.A."/>
            <person name="Schmutz J."/>
            <person name="Symeonidi A."/>
            <person name="Elias M."/>
            <person name="Eveleigh R.J."/>
            <person name="Herman E.K."/>
            <person name="Klute M.J."/>
            <person name="Nakayama T."/>
            <person name="Obornik M."/>
            <person name="Reyes-Prieto A."/>
            <person name="Armbrust E.V."/>
            <person name="Aves S.J."/>
            <person name="Beiko R.G."/>
            <person name="Coutinho P."/>
            <person name="Dacks J.B."/>
            <person name="Durnford D.G."/>
            <person name="Fast N.M."/>
            <person name="Green B.R."/>
            <person name="Grisdale C."/>
            <person name="Hempe F."/>
            <person name="Henrissat B."/>
            <person name="Hoppner M.P."/>
            <person name="Ishida K.-I."/>
            <person name="Kim E."/>
            <person name="Koreny L."/>
            <person name="Kroth P.G."/>
            <person name="Liu Y."/>
            <person name="Malik S.-B."/>
            <person name="Maier U.G."/>
            <person name="McRose D."/>
            <person name="Mock T."/>
            <person name="Neilson J.A."/>
            <person name="Onodera N.T."/>
            <person name="Poole A.M."/>
            <person name="Pritham E.J."/>
            <person name="Richards T.A."/>
            <person name="Rocap G."/>
            <person name="Roy S.W."/>
            <person name="Sarai C."/>
            <person name="Schaack S."/>
            <person name="Shirato S."/>
            <person name="Slamovits C.H."/>
            <person name="Spencer D.F."/>
            <person name="Suzuki S."/>
            <person name="Worden A.Z."/>
            <person name="Zauner S."/>
            <person name="Barry K."/>
            <person name="Bell C."/>
            <person name="Bharti A.K."/>
            <person name="Crow J.A."/>
            <person name="Grimwood J."/>
            <person name="Kramer R."/>
            <person name="Lindquist E."/>
            <person name="Lucas S."/>
            <person name="Salamov A."/>
            <person name="McFadden G.I."/>
            <person name="Lane C.E."/>
            <person name="Keeling P.J."/>
            <person name="Gray M.W."/>
            <person name="Grigoriev I.V."/>
            <person name="Archibald J.M."/>
        </authorList>
    </citation>
    <scope>NUCLEOTIDE SEQUENCE</scope>
    <source>
        <strain evidence="7">CCMP2712</strain>
    </source>
</reference>
<dbReference type="EMBL" id="JH992970">
    <property type="protein sequence ID" value="EKX53386.1"/>
    <property type="molecule type" value="Genomic_DNA"/>
</dbReference>
<feature type="repeat" description="ANK" evidence="3">
    <location>
        <begin position="152"/>
        <end position="184"/>
    </location>
</feature>
<keyword evidence="7" id="KW-1185">Reference proteome</keyword>
<evidence type="ECO:0000256" key="3">
    <source>
        <dbReference type="PROSITE-ProRule" id="PRU00023"/>
    </source>
</evidence>
<evidence type="ECO:0000313" key="5">
    <source>
        <dbReference type="EMBL" id="EKX53386.1"/>
    </source>
</evidence>
<dbReference type="Pfam" id="PF13857">
    <property type="entry name" value="Ank_5"/>
    <property type="match status" value="1"/>
</dbReference>
<name>L1JXU4_GUITC</name>
<dbReference type="EnsemblProtists" id="EKX31200">
    <property type="protein sequence ID" value="EKX31200"/>
    <property type="gene ID" value="GUITHDRAFT_122597"/>
</dbReference>
<dbReference type="STRING" id="905079.L1JXU4"/>
<proteinExistence type="predicted"/>
<dbReference type="PROSITE" id="PS50297">
    <property type="entry name" value="ANK_REP_REGION"/>
    <property type="match status" value="1"/>
</dbReference>